<sequence>MGVPAFHKSRGTIATENGKAMPGVAIHSNIARMAAVFAVVQMRHSLLAEATVFSPALWRLPRGRQGK</sequence>
<accession>A0A370KUI7</accession>
<name>A0A370KUI7_9HYPH</name>
<evidence type="ECO:0000313" key="2">
    <source>
        <dbReference type="Proteomes" id="UP000254939"/>
    </source>
</evidence>
<dbReference type="EMBL" id="NAAC01000005">
    <property type="protein sequence ID" value="RDJ14784.1"/>
    <property type="molecule type" value="Genomic_DNA"/>
</dbReference>
<comment type="caution">
    <text evidence="1">The sequence shown here is derived from an EMBL/GenBank/DDBJ whole genome shotgun (WGS) entry which is preliminary data.</text>
</comment>
<reference evidence="1 2" key="1">
    <citation type="submission" date="2017-03" db="EMBL/GenBank/DDBJ databases">
        <title>Genome analysis of Rhizobial strains effectives or ineffectives for nitrogen fixation isolated from bean seeds.</title>
        <authorList>
            <person name="Peralta H."/>
            <person name="Aguilar-Vera A."/>
            <person name="Mora Y."/>
            <person name="Vargas-Lagunas C."/>
            <person name="Girard L."/>
            <person name="Mora J."/>
        </authorList>
    </citation>
    <scope>NUCLEOTIDE SEQUENCE [LARGE SCALE GENOMIC DNA]</scope>
    <source>
        <strain evidence="1 2">CCGM3</strain>
    </source>
</reference>
<proteinExistence type="predicted"/>
<organism evidence="1 2">
    <name type="scientific">Rhizobium grahamii</name>
    <dbReference type="NCBI Taxonomy" id="1120045"/>
    <lineage>
        <taxon>Bacteria</taxon>
        <taxon>Pseudomonadati</taxon>
        <taxon>Pseudomonadota</taxon>
        <taxon>Alphaproteobacteria</taxon>
        <taxon>Hyphomicrobiales</taxon>
        <taxon>Rhizobiaceae</taxon>
        <taxon>Rhizobium/Agrobacterium group</taxon>
        <taxon>Rhizobium</taxon>
    </lineage>
</organism>
<protein>
    <submittedName>
        <fullName evidence="1">Uncharacterized protein</fullName>
    </submittedName>
</protein>
<dbReference type="Proteomes" id="UP000254939">
    <property type="component" value="Unassembled WGS sequence"/>
</dbReference>
<evidence type="ECO:0000313" key="1">
    <source>
        <dbReference type="EMBL" id="RDJ14784.1"/>
    </source>
</evidence>
<dbReference type="AlphaFoldDB" id="A0A370KUI7"/>
<gene>
    <name evidence="1" type="ORF">B5K06_04560</name>
</gene>